<reference evidence="2 3" key="1">
    <citation type="journal article" date="2015" name="Genome Announc.">
        <title>Expanding the biotechnology potential of lactobacilli through comparative genomics of 213 strains and associated genera.</title>
        <authorList>
            <person name="Sun Z."/>
            <person name="Harris H.M."/>
            <person name="McCann A."/>
            <person name="Guo C."/>
            <person name="Argimon S."/>
            <person name="Zhang W."/>
            <person name="Yang X."/>
            <person name="Jeffery I.B."/>
            <person name="Cooney J.C."/>
            <person name="Kagawa T.F."/>
            <person name="Liu W."/>
            <person name="Song Y."/>
            <person name="Salvetti E."/>
            <person name="Wrobel A."/>
            <person name="Rasinkangas P."/>
            <person name="Parkhill J."/>
            <person name="Rea M.C."/>
            <person name="O'Sullivan O."/>
            <person name="Ritari J."/>
            <person name="Douillard F.P."/>
            <person name="Paul Ross R."/>
            <person name="Yang R."/>
            <person name="Briner A.E."/>
            <person name="Felis G.E."/>
            <person name="de Vos W.M."/>
            <person name="Barrangou R."/>
            <person name="Klaenhammer T.R."/>
            <person name="Caufield P.W."/>
            <person name="Cui Y."/>
            <person name="Zhang H."/>
            <person name="O'Toole P.W."/>
        </authorList>
    </citation>
    <scope>NUCLEOTIDE SEQUENCE [LARGE SCALE GENOMIC DNA]</scope>
    <source>
        <strain evidence="2 3">DSM 18382</strain>
    </source>
</reference>
<evidence type="ECO:0000313" key="3">
    <source>
        <dbReference type="Proteomes" id="UP000051966"/>
    </source>
</evidence>
<dbReference type="InterPro" id="IPR023198">
    <property type="entry name" value="PGP-like_dom2"/>
</dbReference>
<evidence type="ECO:0000313" key="2">
    <source>
        <dbReference type="EMBL" id="KRM08770.1"/>
    </source>
</evidence>
<dbReference type="GO" id="GO:0008967">
    <property type="term" value="F:phosphoglycolate phosphatase activity"/>
    <property type="evidence" value="ECO:0007669"/>
    <property type="project" value="TreeGrafter"/>
</dbReference>
<organism evidence="2 3">
    <name type="scientific">Lentilactobacillus farraginis DSM 18382 = JCM 14108</name>
    <dbReference type="NCBI Taxonomy" id="1423743"/>
    <lineage>
        <taxon>Bacteria</taxon>
        <taxon>Bacillati</taxon>
        <taxon>Bacillota</taxon>
        <taxon>Bacilli</taxon>
        <taxon>Lactobacillales</taxon>
        <taxon>Lactobacillaceae</taxon>
        <taxon>Lentilactobacillus</taxon>
    </lineage>
</organism>
<dbReference type="SUPFAM" id="SSF56784">
    <property type="entry name" value="HAD-like"/>
    <property type="match status" value="1"/>
</dbReference>
<dbReference type="InterPro" id="IPR006323">
    <property type="entry name" value="Phosphonoacetald_hydro"/>
</dbReference>
<gene>
    <name evidence="2" type="ORF">FD41_GL000089</name>
</gene>
<dbReference type="EMBL" id="AZFY01000073">
    <property type="protein sequence ID" value="KRM08770.1"/>
    <property type="molecule type" value="Genomic_DNA"/>
</dbReference>
<dbReference type="Pfam" id="PF00702">
    <property type="entry name" value="Hydrolase"/>
    <property type="match status" value="1"/>
</dbReference>
<comment type="caution">
    <text evidence="2">The sequence shown here is derived from an EMBL/GenBank/DDBJ whole genome shotgun (WGS) entry which is preliminary data.</text>
</comment>
<dbReference type="AlphaFoldDB" id="A0A0R1VT80"/>
<accession>A0A0R1VT80</accession>
<dbReference type="InterPro" id="IPR036412">
    <property type="entry name" value="HAD-like_sf"/>
</dbReference>
<keyword evidence="3" id="KW-1185">Reference proteome</keyword>
<proteinExistence type="predicted"/>
<keyword evidence="1" id="KW-0704">Schiff base</keyword>
<keyword evidence="2" id="KW-0378">Hydrolase</keyword>
<dbReference type="Gene3D" id="1.10.150.240">
    <property type="entry name" value="Putative phosphatase, domain 2"/>
    <property type="match status" value="1"/>
</dbReference>
<dbReference type="RefSeq" id="WP_235807133.1">
    <property type="nucleotide sequence ID" value="NZ_AZFY01000073.1"/>
</dbReference>
<dbReference type="PATRIC" id="fig|1423743.5.peg.91"/>
<evidence type="ECO:0000256" key="1">
    <source>
        <dbReference type="ARBA" id="ARBA00023270"/>
    </source>
</evidence>
<sequence length="264" mass="29557">MMIRAVIFDLAGTTIDYGNQAPALAIRKAFKQFGVEVSLKELQCNAEWEPLVQIKRIMAEPDVQKRWYIKHPDVSLEEGISQITKWFNRNILEILPQIAKVKSGLPTLISYFRTQGIRFATTTRYTNEMLAKILPLVSEQGFDPQINITAADFEDSADVGPEMVRQAMTKLRIRNAQSVIKVGDTPRDIYEGKAAGVITIGMIEGSSLIGLSQSEFSVLPFAHRNSLKNRVAAELEKAGADYVVENTKDLMRLIKELDAEKVIS</sequence>
<dbReference type="GO" id="GO:0050194">
    <property type="term" value="F:phosphonoacetaldehyde hydrolase activity"/>
    <property type="evidence" value="ECO:0007669"/>
    <property type="project" value="InterPro"/>
</dbReference>
<dbReference type="GO" id="GO:0019700">
    <property type="term" value="P:organic phosphonate catabolic process"/>
    <property type="evidence" value="ECO:0007669"/>
    <property type="project" value="InterPro"/>
</dbReference>
<dbReference type="Gene3D" id="3.40.50.1000">
    <property type="entry name" value="HAD superfamily/HAD-like"/>
    <property type="match status" value="1"/>
</dbReference>
<dbReference type="Proteomes" id="UP000051966">
    <property type="component" value="Unassembled WGS sequence"/>
</dbReference>
<dbReference type="InterPro" id="IPR050155">
    <property type="entry name" value="HAD-like_hydrolase_sf"/>
</dbReference>
<dbReference type="InterPro" id="IPR023214">
    <property type="entry name" value="HAD_sf"/>
</dbReference>
<dbReference type="GO" id="GO:0006281">
    <property type="term" value="P:DNA repair"/>
    <property type="evidence" value="ECO:0007669"/>
    <property type="project" value="TreeGrafter"/>
</dbReference>
<name>A0A0R1VT80_9LACO</name>
<protein>
    <submittedName>
        <fullName evidence="2">Phosphonoacetaldehyde hydrolase</fullName>
    </submittedName>
</protein>
<dbReference type="GO" id="GO:0005829">
    <property type="term" value="C:cytosol"/>
    <property type="evidence" value="ECO:0007669"/>
    <property type="project" value="TreeGrafter"/>
</dbReference>
<dbReference type="PANTHER" id="PTHR43434">
    <property type="entry name" value="PHOSPHOGLYCOLATE PHOSPHATASE"/>
    <property type="match status" value="1"/>
</dbReference>
<dbReference type="PANTHER" id="PTHR43434:SF19">
    <property type="entry name" value="PHOSPHONOACETALDEHYDE HYDROLASE"/>
    <property type="match status" value="1"/>
</dbReference>
<dbReference type="NCBIfam" id="TIGR01422">
    <property type="entry name" value="phosphonatase"/>
    <property type="match status" value="1"/>
</dbReference>